<keyword evidence="2" id="KW-1185">Reference proteome</keyword>
<dbReference type="OrthoDB" id="370808at2"/>
<evidence type="ECO:0000313" key="2">
    <source>
        <dbReference type="Proteomes" id="UP000009222"/>
    </source>
</evidence>
<dbReference type="KEGG" id="taz:TREAZ_1548"/>
<dbReference type="InterPro" id="IPR016621">
    <property type="entry name" value="UCP014543"/>
</dbReference>
<protein>
    <submittedName>
        <fullName evidence="1">Uncharacterized protein</fullName>
    </submittedName>
</protein>
<dbReference type="EMBL" id="CP001841">
    <property type="protein sequence ID" value="AEF81549.1"/>
    <property type="molecule type" value="Genomic_DNA"/>
</dbReference>
<dbReference type="Pfam" id="PF12646">
    <property type="entry name" value="DUF3783"/>
    <property type="match status" value="1"/>
</dbReference>
<gene>
    <name evidence="1" type="ordered locus">TREAZ_1548</name>
</gene>
<proteinExistence type="predicted"/>
<dbReference type="Proteomes" id="UP000009222">
    <property type="component" value="Chromosome"/>
</dbReference>
<accession>F5YE07</accession>
<sequence length="80" mass="9056">METPVIFVHGFSRELLFKIVDAVKKTVKEEGLDPASIAFASSTVNNMEWKIRKLIREVTKEHEAMARKGQGREFPHSGNS</sequence>
<dbReference type="InParanoid" id="F5YE07"/>
<reference evidence="2" key="1">
    <citation type="submission" date="2009-12" db="EMBL/GenBank/DDBJ databases">
        <title>Complete sequence of Treponema azotonutricium strain ZAS-9.</title>
        <authorList>
            <person name="Tetu S.G."/>
            <person name="Matson E."/>
            <person name="Ren Q."/>
            <person name="Seshadri R."/>
            <person name="Elbourne L."/>
            <person name="Hassan K.A."/>
            <person name="Durkin A."/>
            <person name="Radune D."/>
            <person name="Mohamoud Y."/>
            <person name="Shay R."/>
            <person name="Jin S."/>
            <person name="Zhang X."/>
            <person name="Lucey K."/>
            <person name="Ballor N.R."/>
            <person name="Ottesen E."/>
            <person name="Rosenthal R."/>
            <person name="Allen A."/>
            <person name="Leadbetter J.R."/>
            <person name="Paulsen I.T."/>
        </authorList>
    </citation>
    <scope>NUCLEOTIDE SEQUENCE [LARGE SCALE GENOMIC DNA]</scope>
    <source>
        <strain evidence="2">ATCC BAA-888 / DSM 13862 / ZAS-9</strain>
    </source>
</reference>
<name>F5YE07_LEAAZ</name>
<dbReference type="RefSeq" id="WP_015710469.1">
    <property type="nucleotide sequence ID" value="NC_015577.1"/>
</dbReference>
<reference evidence="1 2" key="2">
    <citation type="journal article" date="2011" name="ISME J.">
        <title>RNA-seq reveals cooperative metabolic interactions between two termite-gut spirochete species in co-culture.</title>
        <authorList>
            <person name="Rosenthal A.Z."/>
            <person name="Matson E.G."/>
            <person name="Eldar A."/>
            <person name="Leadbetter J.R."/>
        </authorList>
    </citation>
    <scope>NUCLEOTIDE SEQUENCE [LARGE SCALE GENOMIC DNA]</scope>
    <source>
        <strain evidence="2">ATCC BAA-888 / DSM 13862 / ZAS-9</strain>
    </source>
</reference>
<dbReference type="HOGENOM" id="CLU_191490_0_0_12"/>
<organism evidence="1 2">
    <name type="scientific">Leadbettera azotonutricia (strain ATCC BAA-888 / DSM 13862 / ZAS-9)</name>
    <name type="common">Treponema azotonutricium</name>
    <dbReference type="NCBI Taxonomy" id="545695"/>
    <lineage>
        <taxon>Bacteria</taxon>
        <taxon>Pseudomonadati</taxon>
        <taxon>Spirochaetota</taxon>
        <taxon>Spirochaetia</taxon>
        <taxon>Spirochaetales</taxon>
        <taxon>Breznakiellaceae</taxon>
        <taxon>Leadbettera</taxon>
    </lineage>
</organism>
<dbReference type="eggNOG" id="ENOG5033D7Z">
    <property type="taxonomic scope" value="Bacteria"/>
</dbReference>
<evidence type="ECO:0000313" key="1">
    <source>
        <dbReference type="EMBL" id="AEF81549.1"/>
    </source>
</evidence>
<dbReference type="AlphaFoldDB" id="F5YE07"/>